<dbReference type="CDD" id="cd02440">
    <property type="entry name" value="AdoMet_MTases"/>
    <property type="match status" value="1"/>
</dbReference>
<dbReference type="Proteomes" id="UP000549617">
    <property type="component" value="Unassembled WGS sequence"/>
</dbReference>
<dbReference type="InterPro" id="IPR013216">
    <property type="entry name" value="Methyltransf_11"/>
</dbReference>
<gene>
    <name evidence="2" type="ORF">FHS49_000116</name>
</gene>
<feature type="domain" description="Methyltransferase type 11" evidence="1">
    <location>
        <begin position="91"/>
        <end position="177"/>
    </location>
</feature>
<comment type="caution">
    <text evidence="2">The sequence shown here is derived from an EMBL/GenBank/DDBJ whole genome shotgun (WGS) entry which is preliminary data.</text>
</comment>
<accession>A0A7W9EDM4</accession>
<dbReference type="PANTHER" id="PTHR43591">
    <property type="entry name" value="METHYLTRANSFERASE"/>
    <property type="match status" value="1"/>
</dbReference>
<dbReference type="SUPFAM" id="SSF53335">
    <property type="entry name" value="S-adenosyl-L-methionine-dependent methyltransferases"/>
    <property type="match status" value="1"/>
</dbReference>
<evidence type="ECO:0000313" key="3">
    <source>
        <dbReference type="Proteomes" id="UP000549617"/>
    </source>
</evidence>
<keyword evidence="2" id="KW-0808">Transferase</keyword>
<keyword evidence="2" id="KW-0489">Methyltransferase</keyword>
<dbReference type="AlphaFoldDB" id="A0A7W9EDM4"/>
<dbReference type="GO" id="GO:0032259">
    <property type="term" value="P:methylation"/>
    <property type="evidence" value="ECO:0007669"/>
    <property type="project" value="UniProtKB-KW"/>
</dbReference>
<name>A0A7W9EDM4_9SPHN</name>
<protein>
    <submittedName>
        <fullName evidence="2">SAM-dependent methyltransferase</fullName>
    </submittedName>
</protein>
<evidence type="ECO:0000313" key="2">
    <source>
        <dbReference type="EMBL" id="MBB5684125.1"/>
    </source>
</evidence>
<proteinExistence type="predicted"/>
<dbReference type="Gene3D" id="3.40.50.150">
    <property type="entry name" value="Vaccinia Virus protein VP39"/>
    <property type="match status" value="1"/>
</dbReference>
<dbReference type="PANTHER" id="PTHR43591:SF24">
    <property type="entry name" value="2-METHOXY-6-POLYPRENYL-1,4-BENZOQUINOL METHYLASE, MITOCHONDRIAL"/>
    <property type="match status" value="1"/>
</dbReference>
<dbReference type="InterPro" id="IPR029063">
    <property type="entry name" value="SAM-dependent_MTases_sf"/>
</dbReference>
<dbReference type="EMBL" id="JACIJC010000001">
    <property type="protein sequence ID" value="MBB5684125.1"/>
    <property type="molecule type" value="Genomic_DNA"/>
</dbReference>
<reference evidence="2 3" key="1">
    <citation type="submission" date="2020-08" db="EMBL/GenBank/DDBJ databases">
        <title>Genomic Encyclopedia of Type Strains, Phase IV (KMG-IV): sequencing the most valuable type-strain genomes for metagenomic binning, comparative biology and taxonomic classification.</title>
        <authorList>
            <person name="Goeker M."/>
        </authorList>
    </citation>
    <scope>NUCLEOTIDE SEQUENCE [LARGE SCALE GENOMIC DNA]</scope>
    <source>
        <strain evidence="2 3">DSM 25079</strain>
    </source>
</reference>
<dbReference type="Pfam" id="PF08241">
    <property type="entry name" value="Methyltransf_11"/>
    <property type="match status" value="1"/>
</dbReference>
<evidence type="ECO:0000259" key="1">
    <source>
        <dbReference type="Pfam" id="PF08241"/>
    </source>
</evidence>
<dbReference type="GO" id="GO:0008757">
    <property type="term" value="F:S-adenosylmethionine-dependent methyltransferase activity"/>
    <property type="evidence" value="ECO:0007669"/>
    <property type="project" value="InterPro"/>
</dbReference>
<sequence>MKRETTNMIRTVLEEAIPPFIRDSGAMRWLFRRHWGPLVDDIERFRERIPFVTAEEYRHVYERMPRVQDETDNSAACLERIQTDVVGEAVLDVGCGTGYLLDWLKHRRPDLALTGTDFIIEEGTRTRHPDIRFVEGHVERLPFDDDSFDTVICTHVLEHILEFRTALTELRRVAKKRLIVVVPQEREYRFTFNPHLHFFPYPHSLLRYLTPIPEGHAIEGIGRDIYYREDGL</sequence>
<dbReference type="RefSeq" id="WP_184014381.1">
    <property type="nucleotide sequence ID" value="NZ_JACIJC010000001.1"/>
</dbReference>
<organism evidence="2 3">
    <name type="scientific">Sphingobium boeckii</name>
    <dbReference type="NCBI Taxonomy" id="1082345"/>
    <lineage>
        <taxon>Bacteria</taxon>
        <taxon>Pseudomonadati</taxon>
        <taxon>Pseudomonadota</taxon>
        <taxon>Alphaproteobacteria</taxon>
        <taxon>Sphingomonadales</taxon>
        <taxon>Sphingomonadaceae</taxon>
        <taxon>Sphingobium</taxon>
    </lineage>
</organism>
<keyword evidence="3" id="KW-1185">Reference proteome</keyword>